<dbReference type="EMBL" id="LSEF01000071">
    <property type="protein sequence ID" value="OAF14126.1"/>
    <property type="molecule type" value="Genomic_DNA"/>
</dbReference>
<comment type="caution">
    <text evidence="1">The sequence shown here is derived from an EMBL/GenBank/DDBJ whole genome shotgun (WGS) entry which is preliminary data.</text>
</comment>
<keyword evidence="2" id="KW-1185">Reference proteome</keyword>
<reference evidence="1 2" key="1">
    <citation type="submission" date="2016-02" db="EMBL/GenBank/DDBJ databases">
        <title>Draft genome sequence of the strain BR 10247T Bradyrhizobium neotropicale isolated from nodules of Centrolobium paraense.</title>
        <authorList>
            <person name="Simoes-Araujo J.L."/>
            <person name="Barauna A.C."/>
            <person name="Silva K."/>
            <person name="Zilli J.E."/>
        </authorList>
    </citation>
    <scope>NUCLEOTIDE SEQUENCE [LARGE SCALE GENOMIC DNA]</scope>
    <source>
        <strain evidence="1 2">BR 10247</strain>
    </source>
</reference>
<evidence type="ECO:0000313" key="1">
    <source>
        <dbReference type="EMBL" id="OAF14126.1"/>
    </source>
</evidence>
<dbReference type="AlphaFoldDB" id="A0A176Z3K7"/>
<gene>
    <name evidence="1" type="ORF">AXW67_00585</name>
</gene>
<name>A0A176Z3K7_9BRAD</name>
<dbReference type="GeneID" id="32581802"/>
<accession>A0A176Z3K7</accession>
<dbReference type="Proteomes" id="UP000077173">
    <property type="component" value="Unassembled WGS sequence"/>
</dbReference>
<organism evidence="1 2">
    <name type="scientific">Bradyrhizobium neotropicale</name>
    <dbReference type="NCBI Taxonomy" id="1497615"/>
    <lineage>
        <taxon>Bacteria</taxon>
        <taxon>Pseudomonadati</taxon>
        <taxon>Pseudomonadota</taxon>
        <taxon>Alphaproteobacteria</taxon>
        <taxon>Hyphomicrobiales</taxon>
        <taxon>Nitrobacteraceae</taxon>
        <taxon>Bradyrhizobium</taxon>
    </lineage>
</organism>
<protein>
    <submittedName>
        <fullName evidence="1">Uncharacterized protein</fullName>
    </submittedName>
</protein>
<dbReference type="RefSeq" id="WP_063679813.1">
    <property type="nucleotide sequence ID" value="NZ_LSEF01000071.1"/>
</dbReference>
<evidence type="ECO:0000313" key="2">
    <source>
        <dbReference type="Proteomes" id="UP000077173"/>
    </source>
</evidence>
<sequence length="80" mass="9161">MQLIATRHYDDWHPVTLESFELEDRMYRKPDGSFVLMVAGPLPGDPAVEESYSLAGVFEWFQECSCQIERAVIVNECPPI</sequence>
<proteinExistence type="predicted"/>